<accession>A0A388T9R7</accession>
<gene>
    <name evidence="1" type="ORF">NO1_0434</name>
</gene>
<dbReference type="Proteomes" id="UP000269352">
    <property type="component" value="Unassembled WGS sequence"/>
</dbReference>
<protein>
    <submittedName>
        <fullName evidence="1">Uncharacterized protein</fullName>
    </submittedName>
</protein>
<name>A0A388T9R7_TERA1</name>
<reference evidence="1 2" key="1">
    <citation type="journal article" date="2019" name="ISME J.">
        <title>Genome analyses of uncultured TG2/ZB3 bacteria in 'Margulisbacteria' specifically attached to ectosymbiotic spirochetes of protists in the termite gut.</title>
        <authorList>
            <person name="Utami Y.D."/>
            <person name="Kuwahara H."/>
            <person name="Igai K."/>
            <person name="Murakami T."/>
            <person name="Sugaya K."/>
            <person name="Morikawa T."/>
            <person name="Nagura Y."/>
            <person name="Yuki M."/>
            <person name="Deevong P."/>
            <person name="Inoue T."/>
            <person name="Kihara K."/>
            <person name="Lo N."/>
            <person name="Yamada A."/>
            <person name="Ohkuma M."/>
            <person name="Hongoh Y."/>
        </authorList>
    </citation>
    <scope>NUCLEOTIDE SEQUENCE [LARGE SCALE GENOMIC DNA]</scope>
    <source>
        <strain evidence="1">NkOx7-01</strain>
    </source>
</reference>
<keyword evidence="2" id="KW-1185">Reference proteome</keyword>
<organism evidence="1 2">
    <name type="scientific">Termititenax aidoneus</name>
    <dbReference type="NCBI Taxonomy" id="2218524"/>
    <lineage>
        <taxon>Bacteria</taxon>
        <taxon>Bacillati</taxon>
        <taxon>Candidatus Margulisiibacteriota</taxon>
        <taxon>Candidatus Termititenacia</taxon>
        <taxon>Candidatus Termititenacales</taxon>
        <taxon>Candidatus Termititenacaceae</taxon>
        <taxon>Candidatus Termititenax</taxon>
    </lineage>
</organism>
<evidence type="ECO:0000313" key="2">
    <source>
        <dbReference type="Proteomes" id="UP000269352"/>
    </source>
</evidence>
<dbReference type="AlphaFoldDB" id="A0A388T9R7"/>
<dbReference type="EMBL" id="BGZN01000004">
    <property type="protein sequence ID" value="GBR72978.1"/>
    <property type="molecule type" value="Genomic_DNA"/>
</dbReference>
<proteinExistence type="predicted"/>
<evidence type="ECO:0000313" key="1">
    <source>
        <dbReference type="EMBL" id="GBR72978.1"/>
    </source>
</evidence>
<sequence>MYMASNYTDSYDGIASREPLSAEKVTAALNKMEKVANKVSKAEWEANAGSEQSSDSKYPTCAAVNNAVEAVSAKLSDDAQALNIKIDEMNFAAEKAINKIQTTETWEDNKSSNEKYPSCKVVNAAITEKFEGAEKIVNRVDYTLWDSNTDEDAKYPTCGAVTHAINLAIEAIDAMIADVNERIATVVHDDIPLLNEEIATVNERIATVVDDDILLLNERLTAVQGELTALSDAAERTANKVIKENWSSNKTNATKYPSCAAVQLAIETAAINTVNNVKTTSISSSSTDDKFPTAKAVHDYFWSVFH</sequence>
<comment type="caution">
    <text evidence="1">The sequence shown here is derived from an EMBL/GenBank/DDBJ whole genome shotgun (WGS) entry which is preliminary data.</text>
</comment>